<reference evidence="2 3" key="1">
    <citation type="submission" date="2013-09" db="EMBL/GenBank/DDBJ databases">
        <title>Whole genome shotgun sequence of Vibrio proteolyticus NBRC 13287.</title>
        <authorList>
            <person name="Isaki S."/>
            <person name="Hosoyama A."/>
            <person name="Numata M."/>
            <person name="Hashimoto M."/>
            <person name="Hosoyama Y."/>
            <person name="Tsuchikane K."/>
            <person name="Noguchi M."/>
            <person name="Hirakata S."/>
            <person name="Ichikawa N."/>
            <person name="Ohji S."/>
            <person name="Yamazoe A."/>
            <person name="Fujita N."/>
        </authorList>
    </citation>
    <scope>NUCLEOTIDE SEQUENCE [LARGE SCALE GENOMIC DNA]</scope>
    <source>
        <strain evidence="2 3">NBRC 13287</strain>
    </source>
</reference>
<dbReference type="PIRSF" id="PIRSF006257">
    <property type="entry name" value="UCP006257"/>
    <property type="match status" value="1"/>
</dbReference>
<dbReference type="GO" id="GO:0044010">
    <property type="term" value="P:single-species biofilm formation"/>
    <property type="evidence" value="ECO:0007669"/>
    <property type="project" value="TreeGrafter"/>
</dbReference>
<accession>U3A5S9</accession>
<sequence>MSRTLQLHCVLQQLEAELRRCQLWQSQPPSAQALSSQEPFAIDTLAPHEWLQWVFMPRMLALIEAEAPLPRGFALTPYFEEVWKDTPSHQPLLVLVMDIDRVCA</sequence>
<gene>
    <name evidence="2" type="ORF">VPR01S_18_00940</name>
</gene>
<dbReference type="Proteomes" id="UP000016570">
    <property type="component" value="Unassembled WGS sequence"/>
</dbReference>
<dbReference type="eggNOG" id="COG3098">
    <property type="taxonomic scope" value="Bacteria"/>
</dbReference>
<evidence type="ECO:0000313" key="2">
    <source>
        <dbReference type="EMBL" id="GAD68692.1"/>
    </source>
</evidence>
<protein>
    <recommendedName>
        <fullName evidence="1">YqcC-like domain-containing protein</fullName>
    </recommendedName>
</protein>
<evidence type="ECO:0000313" key="3">
    <source>
        <dbReference type="Proteomes" id="UP000016570"/>
    </source>
</evidence>
<dbReference type="InterPro" id="IPR023376">
    <property type="entry name" value="YqcC-like_dom"/>
</dbReference>
<dbReference type="InterPro" id="IPR007384">
    <property type="entry name" value="UCP006257"/>
</dbReference>
<dbReference type="STRING" id="1219065.VPR01S_18_00940"/>
<feature type="domain" description="YqcC-like" evidence="1">
    <location>
        <begin position="9"/>
        <end position="101"/>
    </location>
</feature>
<comment type="caution">
    <text evidence="2">The sequence shown here is derived from an EMBL/GenBank/DDBJ whole genome shotgun (WGS) entry which is preliminary data.</text>
</comment>
<dbReference type="PANTHER" id="PTHR39586:SF1">
    <property type="entry name" value="CYTOPLASMIC PROTEIN"/>
    <property type="match status" value="1"/>
</dbReference>
<keyword evidence="3" id="KW-1185">Reference proteome</keyword>
<dbReference type="Pfam" id="PF04287">
    <property type="entry name" value="DUF446"/>
    <property type="match status" value="1"/>
</dbReference>
<organism evidence="2 3">
    <name type="scientific">Vibrio proteolyticus NBRC 13287</name>
    <dbReference type="NCBI Taxonomy" id="1219065"/>
    <lineage>
        <taxon>Bacteria</taxon>
        <taxon>Pseudomonadati</taxon>
        <taxon>Pseudomonadota</taxon>
        <taxon>Gammaproteobacteria</taxon>
        <taxon>Vibrionales</taxon>
        <taxon>Vibrionaceae</taxon>
        <taxon>Vibrio</taxon>
    </lineage>
</organism>
<dbReference type="PANTHER" id="PTHR39586">
    <property type="entry name" value="CYTOPLASMIC PROTEIN-RELATED"/>
    <property type="match status" value="1"/>
</dbReference>
<dbReference type="SUPFAM" id="SSF158452">
    <property type="entry name" value="YqcC-like"/>
    <property type="match status" value="1"/>
</dbReference>
<name>U3A5S9_VIBPR</name>
<dbReference type="RefSeq" id="WP_021706661.1">
    <property type="nucleotide sequence ID" value="NZ_BATJ01000018.1"/>
</dbReference>
<dbReference type="EMBL" id="BATJ01000018">
    <property type="protein sequence ID" value="GAD68692.1"/>
    <property type="molecule type" value="Genomic_DNA"/>
</dbReference>
<dbReference type="Gene3D" id="1.20.1440.40">
    <property type="entry name" value="YqcC-like"/>
    <property type="match status" value="1"/>
</dbReference>
<proteinExistence type="predicted"/>
<dbReference type="AlphaFoldDB" id="U3A5S9"/>
<evidence type="ECO:0000259" key="1">
    <source>
        <dbReference type="Pfam" id="PF04287"/>
    </source>
</evidence>
<dbReference type="InterPro" id="IPR036814">
    <property type="entry name" value="YqcC-like_sf"/>
</dbReference>